<dbReference type="Gene3D" id="1.25.40.20">
    <property type="entry name" value="Ankyrin repeat-containing domain"/>
    <property type="match status" value="3"/>
</dbReference>
<evidence type="ECO:0000256" key="1">
    <source>
        <dbReference type="ARBA" id="ARBA00022737"/>
    </source>
</evidence>
<sequence>MRALTCVADADEEITSASPPSFHDAFLDGLQRHFDRWKTQLAPLPANNATAEDAAAQRRSLQQFLARFFPAYLDDSLLDALCVLLLHARQAAEGTATTTSAAVSNDGGRVGLEALTFAMLKEALQRHIRARLLPKDPFPLEEPLVIDVHANRRLDEEIELPRLNTTSKRTSLTSSVGKARPAPVLSPQSTTSGRTMTERASRHSLGALSDSSSTGDVNNANVLHEFTAEVVKKSQNWLGRWHTRYLFVRWNELEVCKKNLSFRQGLASSFTPSSSSGNTTTRESNDSVGSSVASPRGRTPAPTAKSKRYPLQSILSLQIIHLNESDPSKKQAINLHFKQTTSNGGTLTKSLILGAETPDKVKTVLSKIATFCLFHGLATRQSPQQLRKYVDAGAKLDMFCVVPNYIVPFPLAPLHLAFLEDEKQTLEVFKMLLTAGADPRVLFHWTFASQVLFSSAYGAANEAQGRKLVDECLQTVFFPYGVIADDDHRWNLLMYFCFYGNLESTKRLMTTFSRLSRIDCLRYLDHANAVGDTALHIAIKASTRQSHTVSEDIALFLIDVATSGTANGQTDTSVVAPPLSARRSSANSLYVDSQLIHFCDAHGDSVLHLALKAQMWRVVTKLIDLRATDPTSCDSFGNNALHLAIKVGTPTLPLARIVHAYQPPRVSAIASVQAERSQLITTLGYQTRDRTGNDTPLTLAIKFREEDVVELLVKCGADVHTRDCDWNAYSVPGTDALMGRVGPHDSPLHVSIKSGLDRAALCLVRNGADLSATDSNGASPLMLALRHGMYTLAHAIAERLAERTLDSDQHTRLWSDEETGNTATLLALKAGQLELAALLVDLVPLQMHAAHAFTRETLLHLLVKNICWMELSKHKHLDDRHSMASVDSDGITVRPKRTRLKSRSDGDLQQLRPLSLLPDPSGDGAATGNETAGLSSSEFDRFEFYKTAATSMVRGILMRTSNAAIAVASSKNILQQSQAHGRSSFHLPTEPSLVITDHNAESYTPLHVAAAGGEATYEVTKLLLAFIFERTKLSTVPMIQILARTTGSNAETPLHAALASNSSANALAILFCLQALSGKCEILEDFKPLENADPTVIVEVETLCEEIYNGATSLHGNTPLHLACRWPLNAQMLGVTELLFLEEAYGGAWNVDGLAPLHIGLTNRCDDRLVRLFYRYHQDLNIWSEGVPARRSNSLASAPRPEADRESMESCDALLEGVPRTPLMTAVEVENVEAFKELVRCGAQVKALTPRTHFSLVHFAVRKKVKSVKLIEELLKLKKLTEVRAVDAGGMSTSEAVEKLQQMLPGAEATRSENKQRSTPALVLGSKSGADSKPKGAATANSPATRSHDDCAAVSRYEALRHEQVGVLPIKLKQFELDIPDGSAIDPGNSTTQLSPSHAISISYTPSPTRSSPAQRPYRGFATGESTRLELVENRDSFMLSNSPPLRPSLSDTEPKLSPVNRPGNRDRDRKGSGRYLRSLPKPPGLPDPALEFLREEEKATLTLVAHEAKQEAKEWLKKRIGQRKLLSDARSLLQTSQQQPQPQHRRTNSGTLKVEMIPVADLTSSTTSPVEEDEKLLEKFKQLASKRFIDKHVAEAVAEAQMEIEREKQTIFQETGVYPGATARHERSRSSNVSMTLSMLGRGGNSSSFVFPGRGDNNTTIVSEDSIGPVSVWWSERGTGGSTFYDDNFTWLSSVRANGTTLSDTWLSTAPRGTALETGMRHSVIVEGNSSFASSDAGTEGRQRMGTELGDMSAHEWSEQPYANPLERESFAHIIEERKTLA</sequence>
<reference evidence="5" key="1">
    <citation type="submission" date="2022-11" db="EMBL/GenBank/DDBJ databases">
        <authorList>
            <person name="Morgan W.R."/>
            <person name="Tartar A."/>
        </authorList>
    </citation>
    <scope>NUCLEOTIDE SEQUENCE</scope>
    <source>
        <strain evidence="5">ARSEF 373</strain>
    </source>
</reference>
<dbReference type="EMBL" id="DAKRPA010000365">
    <property type="protein sequence ID" value="DAZ92935.1"/>
    <property type="molecule type" value="Genomic_DNA"/>
</dbReference>
<feature type="compositionally biased region" description="Low complexity" evidence="4">
    <location>
        <begin position="268"/>
        <end position="281"/>
    </location>
</feature>
<feature type="repeat" description="ANK" evidence="3">
    <location>
        <begin position="743"/>
        <end position="775"/>
    </location>
</feature>
<name>A0AAV2YFS1_9STRA</name>
<feature type="region of interest" description="Disordered" evidence="4">
    <location>
        <begin position="879"/>
        <end position="933"/>
    </location>
</feature>
<gene>
    <name evidence="5" type="ORF">N0F65_008463</name>
</gene>
<dbReference type="SUPFAM" id="SSF48403">
    <property type="entry name" value="Ankyrin repeat"/>
    <property type="match status" value="2"/>
</dbReference>
<feature type="compositionally biased region" description="Low complexity" evidence="4">
    <location>
        <begin position="1440"/>
        <end position="1451"/>
    </location>
</feature>
<evidence type="ECO:0008006" key="7">
    <source>
        <dbReference type="Google" id="ProtNLM"/>
    </source>
</evidence>
<accession>A0AAV2YFS1</accession>
<evidence type="ECO:0000313" key="5">
    <source>
        <dbReference type="EMBL" id="DAZ92935.1"/>
    </source>
</evidence>
<feature type="repeat" description="ANK" evidence="3">
    <location>
        <begin position="692"/>
        <end position="724"/>
    </location>
</feature>
<evidence type="ECO:0000313" key="6">
    <source>
        <dbReference type="Proteomes" id="UP001146120"/>
    </source>
</evidence>
<organism evidence="5 6">
    <name type="scientific">Lagenidium giganteum</name>
    <dbReference type="NCBI Taxonomy" id="4803"/>
    <lineage>
        <taxon>Eukaryota</taxon>
        <taxon>Sar</taxon>
        <taxon>Stramenopiles</taxon>
        <taxon>Oomycota</taxon>
        <taxon>Peronosporomycetes</taxon>
        <taxon>Pythiales</taxon>
        <taxon>Pythiaceae</taxon>
    </lineage>
</organism>
<dbReference type="InterPro" id="IPR002110">
    <property type="entry name" value="Ankyrin_rpt"/>
</dbReference>
<dbReference type="Pfam" id="PF12796">
    <property type="entry name" value="Ank_2"/>
    <property type="match status" value="1"/>
</dbReference>
<dbReference type="PROSITE" id="PS50088">
    <property type="entry name" value="ANK_REPEAT"/>
    <property type="match status" value="3"/>
</dbReference>
<feature type="region of interest" description="Disordered" evidence="4">
    <location>
        <begin position="267"/>
        <end position="306"/>
    </location>
</feature>
<dbReference type="Proteomes" id="UP001146120">
    <property type="component" value="Unassembled WGS sequence"/>
</dbReference>
<dbReference type="InterPro" id="IPR036770">
    <property type="entry name" value="Ankyrin_rpt-contain_sf"/>
</dbReference>
<dbReference type="PANTHER" id="PTHR24123">
    <property type="entry name" value="ANKYRIN REPEAT-CONTAINING"/>
    <property type="match status" value="1"/>
</dbReference>
<evidence type="ECO:0000256" key="2">
    <source>
        <dbReference type="ARBA" id="ARBA00023043"/>
    </source>
</evidence>
<evidence type="ECO:0000256" key="4">
    <source>
        <dbReference type="SAM" id="MobiDB-lite"/>
    </source>
</evidence>
<keyword evidence="2 3" id="KW-0040">ANK repeat</keyword>
<protein>
    <recommendedName>
        <fullName evidence="7">Ankyrin repeat protein</fullName>
    </recommendedName>
</protein>
<evidence type="ECO:0000256" key="3">
    <source>
        <dbReference type="PROSITE-ProRule" id="PRU00023"/>
    </source>
</evidence>
<dbReference type="InterPro" id="IPR051165">
    <property type="entry name" value="Multifunctional_ANK_Repeat"/>
</dbReference>
<proteinExistence type="predicted"/>
<feature type="compositionally biased region" description="Polar residues" evidence="4">
    <location>
        <begin position="1388"/>
        <end position="1414"/>
    </location>
</feature>
<feature type="region of interest" description="Disordered" evidence="4">
    <location>
        <begin position="1305"/>
        <end position="1348"/>
    </location>
</feature>
<feature type="region of interest" description="Disordered" evidence="4">
    <location>
        <begin position="1383"/>
        <end position="1420"/>
    </location>
</feature>
<dbReference type="SMART" id="SM00248">
    <property type="entry name" value="ANK"/>
    <property type="match status" value="14"/>
</dbReference>
<keyword evidence="1" id="KW-0677">Repeat</keyword>
<feature type="region of interest" description="Disordered" evidence="4">
    <location>
        <begin position="165"/>
        <end position="216"/>
    </location>
</feature>
<feature type="region of interest" description="Disordered" evidence="4">
    <location>
        <begin position="1438"/>
        <end position="1490"/>
    </location>
</feature>
<dbReference type="PANTHER" id="PTHR24123:SF33">
    <property type="entry name" value="PROTEIN HOS4"/>
    <property type="match status" value="1"/>
</dbReference>
<feature type="compositionally biased region" description="Polar residues" evidence="4">
    <location>
        <begin position="186"/>
        <end position="195"/>
    </location>
</feature>
<keyword evidence="6" id="KW-1185">Reference proteome</keyword>
<dbReference type="PROSITE" id="PS50297">
    <property type="entry name" value="ANK_REP_REGION"/>
    <property type="match status" value="1"/>
</dbReference>
<feature type="compositionally biased region" description="Polar residues" evidence="4">
    <location>
        <begin position="165"/>
        <end position="176"/>
    </location>
</feature>
<comment type="caution">
    <text evidence="5">The sequence shown here is derived from an EMBL/GenBank/DDBJ whole genome shotgun (WGS) entry which is preliminary data.</text>
</comment>
<feature type="repeat" description="ANK" evidence="3">
    <location>
        <begin position="1001"/>
        <end position="1024"/>
    </location>
</feature>
<reference evidence="5" key="2">
    <citation type="journal article" date="2023" name="Microbiol Resour">
        <title>Decontamination and Annotation of the Draft Genome Sequence of the Oomycete Lagenidium giganteum ARSEF 373.</title>
        <authorList>
            <person name="Morgan W.R."/>
            <person name="Tartar A."/>
        </authorList>
    </citation>
    <scope>NUCLEOTIDE SEQUENCE</scope>
    <source>
        <strain evidence="5">ARSEF 373</strain>
    </source>
</reference>